<comment type="caution">
    <text evidence="2">The sequence shown here is derived from an EMBL/GenBank/DDBJ whole genome shotgun (WGS) entry which is preliminary data.</text>
</comment>
<accession>A0AAD6PND5</accession>
<dbReference type="Gene3D" id="3.60.10.10">
    <property type="entry name" value="Endonuclease/exonuclease/phosphatase"/>
    <property type="match status" value="1"/>
</dbReference>
<dbReference type="Proteomes" id="UP001164929">
    <property type="component" value="Chromosome 19"/>
</dbReference>
<sequence length="562" mass="65585">MNILSWNSCGLGMMRKRRRITKLIAEYKIDICFMLETKLANCSIGFVSRIWNENHVSWFSNDAQGSKGGLLAMWKSTNFEVSNIEYGHGWIGLYGKHVHSDFHCFVIGIYAPCNYQDRQKLWEDLILLKHAFEVPWIIAGDFNETLSQKDRNSGICHHAGSNSFSRFLQSCELTEYPLVKGYFTWFRGRSKSKLDRMFASSTYHLHFPSLSLRRLPREFSDHCPLILCSFLQDHGWRPFRFLDCWTQYPNFKNIIESFWNDACSLHPGRFKFLKKLNLIAVKLRQWNKLVFGNQEVGLQRTLSAINILEEKCEEEGLTEQEQEHLDFLLKDRWVRNNHIESIWRQKSRQMWCKLGDRNNKFFHMIANFRKAKSSILKIHHNGNTFDSQQGIKQAAVDYFSELYDSPSGKKPQLNPLGFKCLSKESSEWLEQEITMEEVKRSVWGCDGSKCPGPDGFNFKFYRLTWDFIAQDILDIVLSFFRTGRLPKGINTTYVTLLSKTVEPIEFKDFRPISMIHGIYKIIAKILASRLKAVMQDIISINQSAFIADRNIIDGFMIANELV</sequence>
<dbReference type="InterPro" id="IPR052343">
    <property type="entry name" value="Retrotransposon-Effector_Assoc"/>
</dbReference>
<name>A0AAD6PND5_9ROSI</name>
<dbReference type="Pfam" id="PF03372">
    <property type="entry name" value="Exo_endo_phos"/>
    <property type="match status" value="1"/>
</dbReference>
<protein>
    <recommendedName>
        <fullName evidence="1">Endonuclease/exonuclease/phosphatase domain-containing protein</fullName>
    </recommendedName>
</protein>
<evidence type="ECO:0000259" key="1">
    <source>
        <dbReference type="Pfam" id="PF03372"/>
    </source>
</evidence>
<feature type="domain" description="Endonuclease/exonuclease/phosphatase" evidence="1">
    <location>
        <begin position="4"/>
        <end position="222"/>
    </location>
</feature>
<dbReference type="PANTHER" id="PTHR46890:SF48">
    <property type="entry name" value="RNA-DIRECTED DNA POLYMERASE"/>
    <property type="match status" value="1"/>
</dbReference>
<evidence type="ECO:0000313" key="2">
    <source>
        <dbReference type="EMBL" id="KAJ6951402.1"/>
    </source>
</evidence>
<dbReference type="GO" id="GO:0003824">
    <property type="term" value="F:catalytic activity"/>
    <property type="evidence" value="ECO:0007669"/>
    <property type="project" value="InterPro"/>
</dbReference>
<dbReference type="InterPro" id="IPR036691">
    <property type="entry name" value="Endo/exonu/phosph_ase_sf"/>
</dbReference>
<reference evidence="2" key="1">
    <citation type="journal article" date="2023" name="Mol. Ecol. Resour.">
        <title>Chromosome-level genome assembly of a triploid poplar Populus alba 'Berolinensis'.</title>
        <authorList>
            <person name="Chen S."/>
            <person name="Yu Y."/>
            <person name="Wang X."/>
            <person name="Wang S."/>
            <person name="Zhang T."/>
            <person name="Zhou Y."/>
            <person name="He R."/>
            <person name="Meng N."/>
            <person name="Wang Y."/>
            <person name="Liu W."/>
            <person name="Liu Z."/>
            <person name="Liu J."/>
            <person name="Guo Q."/>
            <person name="Huang H."/>
            <person name="Sederoff R.R."/>
            <person name="Wang G."/>
            <person name="Qu G."/>
            <person name="Chen S."/>
        </authorList>
    </citation>
    <scope>NUCLEOTIDE SEQUENCE</scope>
    <source>
        <strain evidence="2">SC-2020</strain>
    </source>
</reference>
<gene>
    <name evidence="2" type="ORF">NC653_040730</name>
</gene>
<organism evidence="2 3">
    <name type="scientific">Populus alba x Populus x berolinensis</name>
    <dbReference type="NCBI Taxonomy" id="444605"/>
    <lineage>
        <taxon>Eukaryota</taxon>
        <taxon>Viridiplantae</taxon>
        <taxon>Streptophyta</taxon>
        <taxon>Embryophyta</taxon>
        <taxon>Tracheophyta</taxon>
        <taxon>Spermatophyta</taxon>
        <taxon>Magnoliopsida</taxon>
        <taxon>eudicotyledons</taxon>
        <taxon>Gunneridae</taxon>
        <taxon>Pentapetalae</taxon>
        <taxon>rosids</taxon>
        <taxon>fabids</taxon>
        <taxon>Malpighiales</taxon>
        <taxon>Salicaceae</taxon>
        <taxon>Saliceae</taxon>
        <taxon>Populus</taxon>
    </lineage>
</organism>
<proteinExistence type="predicted"/>
<dbReference type="EMBL" id="JAQIZT010000019">
    <property type="protein sequence ID" value="KAJ6951402.1"/>
    <property type="molecule type" value="Genomic_DNA"/>
</dbReference>
<evidence type="ECO:0000313" key="3">
    <source>
        <dbReference type="Proteomes" id="UP001164929"/>
    </source>
</evidence>
<dbReference type="SUPFAM" id="SSF56219">
    <property type="entry name" value="DNase I-like"/>
    <property type="match status" value="1"/>
</dbReference>
<dbReference type="PANTHER" id="PTHR46890">
    <property type="entry name" value="NON-LTR RETROLELEMENT REVERSE TRANSCRIPTASE-LIKE PROTEIN-RELATED"/>
    <property type="match status" value="1"/>
</dbReference>
<dbReference type="AlphaFoldDB" id="A0AAD6PND5"/>
<dbReference type="InterPro" id="IPR005135">
    <property type="entry name" value="Endo/exonuclease/phosphatase"/>
</dbReference>
<keyword evidence="3" id="KW-1185">Reference proteome</keyword>